<organism evidence="2 3">
    <name type="scientific">Nocardioides nanhaiensis</name>
    <dbReference type="NCBI Taxonomy" id="1476871"/>
    <lineage>
        <taxon>Bacteria</taxon>
        <taxon>Bacillati</taxon>
        <taxon>Actinomycetota</taxon>
        <taxon>Actinomycetes</taxon>
        <taxon>Propionibacteriales</taxon>
        <taxon>Nocardioidaceae</taxon>
        <taxon>Nocardioides</taxon>
    </lineage>
</organism>
<accession>A0ABP8VTH1</accession>
<feature type="compositionally biased region" description="Low complexity" evidence="1">
    <location>
        <begin position="12"/>
        <end position="24"/>
    </location>
</feature>
<feature type="region of interest" description="Disordered" evidence="1">
    <location>
        <begin position="1"/>
        <end position="67"/>
    </location>
</feature>
<evidence type="ECO:0000256" key="1">
    <source>
        <dbReference type="SAM" id="MobiDB-lite"/>
    </source>
</evidence>
<name>A0ABP8VTH1_9ACTN</name>
<proteinExistence type="predicted"/>
<reference evidence="3" key="1">
    <citation type="journal article" date="2019" name="Int. J. Syst. Evol. Microbiol.">
        <title>The Global Catalogue of Microorganisms (GCM) 10K type strain sequencing project: providing services to taxonomists for standard genome sequencing and annotation.</title>
        <authorList>
            <consortium name="The Broad Institute Genomics Platform"/>
            <consortium name="The Broad Institute Genome Sequencing Center for Infectious Disease"/>
            <person name="Wu L."/>
            <person name="Ma J."/>
        </authorList>
    </citation>
    <scope>NUCLEOTIDE SEQUENCE [LARGE SCALE GENOMIC DNA]</scope>
    <source>
        <strain evidence="3">JCM 18127</strain>
    </source>
</reference>
<gene>
    <name evidence="2" type="ORF">GCM10023226_03450</name>
</gene>
<dbReference type="EMBL" id="BAABIM010000001">
    <property type="protein sequence ID" value="GAA4670200.1"/>
    <property type="molecule type" value="Genomic_DNA"/>
</dbReference>
<feature type="compositionally biased region" description="Polar residues" evidence="1">
    <location>
        <begin position="58"/>
        <end position="67"/>
    </location>
</feature>
<evidence type="ECO:0000313" key="3">
    <source>
        <dbReference type="Proteomes" id="UP001500621"/>
    </source>
</evidence>
<sequence>MASPDAASNPQANPAPTRSAAPASRDAKPVPVTGSAKTGGDPLKASGKKPDAPLANPPATQDTPAAE</sequence>
<feature type="compositionally biased region" description="Polar residues" evidence="1">
    <location>
        <begin position="1"/>
        <end position="11"/>
    </location>
</feature>
<dbReference type="Proteomes" id="UP001500621">
    <property type="component" value="Unassembled WGS sequence"/>
</dbReference>
<protein>
    <submittedName>
        <fullName evidence="2">Uncharacterized protein</fullName>
    </submittedName>
</protein>
<comment type="caution">
    <text evidence="2">The sequence shown here is derived from an EMBL/GenBank/DDBJ whole genome shotgun (WGS) entry which is preliminary data.</text>
</comment>
<evidence type="ECO:0000313" key="2">
    <source>
        <dbReference type="EMBL" id="GAA4670200.1"/>
    </source>
</evidence>
<keyword evidence="3" id="KW-1185">Reference proteome</keyword>